<name>A0A1J1HSG3_9DIPT</name>
<dbReference type="Proteomes" id="UP000183832">
    <property type="component" value="Unassembled WGS sequence"/>
</dbReference>
<sequence length="72" mass="8439">MLEMQLSTRNGVVVMDHVDWTALCTIHSMCVHYRGISWHCHLECQIPTIILTTRVRMNWRFVDCRTNPPGVK</sequence>
<dbReference type="AlphaFoldDB" id="A0A1J1HSG3"/>
<proteinExistence type="predicted"/>
<reference evidence="1 2" key="1">
    <citation type="submission" date="2015-04" db="EMBL/GenBank/DDBJ databases">
        <authorList>
            <person name="Syromyatnikov M.Y."/>
            <person name="Popov V.N."/>
        </authorList>
    </citation>
    <scope>NUCLEOTIDE SEQUENCE [LARGE SCALE GENOMIC DNA]</scope>
</reference>
<keyword evidence="2" id="KW-1185">Reference proteome</keyword>
<accession>A0A1J1HSG3</accession>
<gene>
    <name evidence="1" type="ORF">CLUMA_CG004187</name>
</gene>
<organism evidence="1 2">
    <name type="scientific">Clunio marinus</name>
    <dbReference type="NCBI Taxonomy" id="568069"/>
    <lineage>
        <taxon>Eukaryota</taxon>
        <taxon>Metazoa</taxon>
        <taxon>Ecdysozoa</taxon>
        <taxon>Arthropoda</taxon>
        <taxon>Hexapoda</taxon>
        <taxon>Insecta</taxon>
        <taxon>Pterygota</taxon>
        <taxon>Neoptera</taxon>
        <taxon>Endopterygota</taxon>
        <taxon>Diptera</taxon>
        <taxon>Nematocera</taxon>
        <taxon>Chironomoidea</taxon>
        <taxon>Chironomidae</taxon>
        <taxon>Clunio</taxon>
    </lineage>
</organism>
<dbReference type="EMBL" id="CVRI01000019">
    <property type="protein sequence ID" value="CRK90474.1"/>
    <property type="molecule type" value="Genomic_DNA"/>
</dbReference>
<evidence type="ECO:0000313" key="1">
    <source>
        <dbReference type="EMBL" id="CRK90474.1"/>
    </source>
</evidence>
<evidence type="ECO:0000313" key="2">
    <source>
        <dbReference type="Proteomes" id="UP000183832"/>
    </source>
</evidence>
<protein>
    <submittedName>
        <fullName evidence="1">CLUMA_CG004187, isoform A</fullName>
    </submittedName>
</protein>